<accession>A0A699R943</accession>
<organism evidence="2">
    <name type="scientific">Tanacetum cinerariifolium</name>
    <name type="common">Dalmatian daisy</name>
    <name type="synonym">Chrysanthemum cinerariifolium</name>
    <dbReference type="NCBI Taxonomy" id="118510"/>
    <lineage>
        <taxon>Eukaryota</taxon>
        <taxon>Viridiplantae</taxon>
        <taxon>Streptophyta</taxon>
        <taxon>Embryophyta</taxon>
        <taxon>Tracheophyta</taxon>
        <taxon>Spermatophyta</taxon>
        <taxon>Magnoliopsida</taxon>
        <taxon>eudicotyledons</taxon>
        <taxon>Gunneridae</taxon>
        <taxon>Pentapetalae</taxon>
        <taxon>asterids</taxon>
        <taxon>campanulids</taxon>
        <taxon>Asterales</taxon>
        <taxon>Asteraceae</taxon>
        <taxon>Asteroideae</taxon>
        <taxon>Anthemideae</taxon>
        <taxon>Anthemidinae</taxon>
        <taxon>Tanacetum</taxon>
    </lineage>
</organism>
<evidence type="ECO:0000313" key="2">
    <source>
        <dbReference type="EMBL" id="GFC81647.1"/>
    </source>
</evidence>
<reference evidence="2" key="1">
    <citation type="journal article" date="2019" name="Sci. Rep.">
        <title>Draft genome of Tanacetum cinerariifolium, the natural source of mosquito coil.</title>
        <authorList>
            <person name="Yamashiro T."/>
            <person name="Shiraishi A."/>
            <person name="Satake H."/>
            <person name="Nakayama K."/>
        </authorList>
    </citation>
    <scope>NUCLEOTIDE SEQUENCE</scope>
</reference>
<dbReference type="EMBL" id="BKCJ011080681">
    <property type="protein sequence ID" value="GFC81647.1"/>
    <property type="molecule type" value="Genomic_DNA"/>
</dbReference>
<name>A0A699R943_TANCI</name>
<feature type="non-terminal residue" evidence="2">
    <location>
        <position position="249"/>
    </location>
</feature>
<feature type="compositionally biased region" description="Low complexity" evidence="1">
    <location>
        <begin position="121"/>
        <end position="131"/>
    </location>
</feature>
<evidence type="ECO:0000256" key="1">
    <source>
        <dbReference type="SAM" id="MobiDB-lite"/>
    </source>
</evidence>
<dbReference type="AlphaFoldDB" id="A0A699R943"/>
<gene>
    <name evidence="2" type="ORF">Tci_853617</name>
</gene>
<feature type="compositionally biased region" description="Polar residues" evidence="1">
    <location>
        <begin position="132"/>
        <end position="146"/>
    </location>
</feature>
<protein>
    <recommendedName>
        <fullName evidence="3">CCHC-type domain-containing protein</fullName>
    </recommendedName>
</protein>
<feature type="non-terminal residue" evidence="2">
    <location>
        <position position="1"/>
    </location>
</feature>
<feature type="region of interest" description="Disordered" evidence="1">
    <location>
        <begin position="109"/>
        <end position="146"/>
    </location>
</feature>
<sequence length="249" mass="27957">TSRLVAIGNESIHDYFVRFHKLINDIKITQLDIPAHQMNTKFINNLPPYWAKYVTNVKNNKAIFATTYVELYTYLKSYEPHALKTLKKQEQSSSIVDPLAYLASTIHHLTPTQPTNPPPSTSSLTLTPQPSAQSSNDAMTSSNLRSHATVHDEKIVTETIQRKALGNVGNTGTRGTQSYGKVTDNKGKLVICYNCHGEGHVSRQYKEKKRLKDSQYFKDKMLLMEAKEKRAVLDAEAEAFLADVECTAP</sequence>
<proteinExistence type="predicted"/>
<evidence type="ECO:0008006" key="3">
    <source>
        <dbReference type="Google" id="ProtNLM"/>
    </source>
</evidence>
<comment type="caution">
    <text evidence="2">The sequence shown here is derived from an EMBL/GenBank/DDBJ whole genome shotgun (WGS) entry which is preliminary data.</text>
</comment>